<evidence type="ECO:0000313" key="2">
    <source>
        <dbReference type="EMBL" id="KAJ5363426.1"/>
    </source>
</evidence>
<protein>
    <submittedName>
        <fullName evidence="2">Uncharacterized protein</fullName>
    </submittedName>
</protein>
<feature type="compositionally biased region" description="Gly residues" evidence="1">
    <location>
        <begin position="53"/>
        <end position="63"/>
    </location>
</feature>
<sequence>MSDPRLVEMEPGGESTQYESITEFIQPPEKQTGQLGGGQPHTKSEIKTTFGSGENGTGNGGNGEEYAMAQRLGMGKVAEGINKENRNSDNPVDAGAARTRREQGYGPGSGLGA</sequence>
<evidence type="ECO:0000256" key="1">
    <source>
        <dbReference type="SAM" id="MobiDB-lite"/>
    </source>
</evidence>
<dbReference type="GeneID" id="81441232"/>
<dbReference type="AlphaFoldDB" id="A0A9W9RNV0"/>
<reference evidence="2" key="1">
    <citation type="submission" date="2022-11" db="EMBL/GenBank/DDBJ databases">
        <authorList>
            <person name="Petersen C."/>
        </authorList>
    </citation>
    <scope>NUCLEOTIDE SEQUENCE</scope>
    <source>
        <strain evidence="2">IBT 29864</strain>
    </source>
</reference>
<comment type="caution">
    <text evidence="2">The sequence shown here is derived from an EMBL/GenBank/DDBJ whole genome shotgun (WGS) entry which is preliminary data.</text>
</comment>
<proteinExistence type="predicted"/>
<reference evidence="2" key="2">
    <citation type="journal article" date="2023" name="IMA Fungus">
        <title>Comparative genomic study of the Penicillium genus elucidates a diverse pangenome and 15 lateral gene transfer events.</title>
        <authorList>
            <person name="Petersen C."/>
            <person name="Sorensen T."/>
            <person name="Nielsen M.R."/>
            <person name="Sondergaard T.E."/>
            <person name="Sorensen J.L."/>
            <person name="Fitzpatrick D.A."/>
            <person name="Frisvad J.C."/>
            <person name="Nielsen K.L."/>
        </authorList>
    </citation>
    <scope>NUCLEOTIDE SEQUENCE</scope>
    <source>
        <strain evidence="2">IBT 29864</strain>
    </source>
</reference>
<dbReference type="RefSeq" id="XP_056551053.1">
    <property type="nucleotide sequence ID" value="XM_056702053.1"/>
</dbReference>
<feature type="region of interest" description="Disordered" evidence="1">
    <location>
        <begin position="26"/>
        <end position="113"/>
    </location>
</feature>
<dbReference type="OrthoDB" id="5386823at2759"/>
<dbReference type="EMBL" id="JAPZBS010000008">
    <property type="protein sequence ID" value="KAJ5363426.1"/>
    <property type="molecule type" value="Genomic_DNA"/>
</dbReference>
<evidence type="ECO:0000313" key="3">
    <source>
        <dbReference type="Proteomes" id="UP001147782"/>
    </source>
</evidence>
<accession>A0A9W9RNV0</accession>
<keyword evidence="3" id="KW-1185">Reference proteome</keyword>
<dbReference type="Proteomes" id="UP001147782">
    <property type="component" value="Unassembled WGS sequence"/>
</dbReference>
<gene>
    <name evidence="2" type="ORF">N7496_009139</name>
</gene>
<organism evidence="2 3">
    <name type="scientific">Penicillium cataractarum</name>
    <dbReference type="NCBI Taxonomy" id="2100454"/>
    <lineage>
        <taxon>Eukaryota</taxon>
        <taxon>Fungi</taxon>
        <taxon>Dikarya</taxon>
        <taxon>Ascomycota</taxon>
        <taxon>Pezizomycotina</taxon>
        <taxon>Eurotiomycetes</taxon>
        <taxon>Eurotiomycetidae</taxon>
        <taxon>Eurotiales</taxon>
        <taxon>Aspergillaceae</taxon>
        <taxon>Penicillium</taxon>
    </lineage>
</organism>
<name>A0A9W9RNV0_9EURO</name>